<evidence type="ECO:0000256" key="9">
    <source>
        <dbReference type="PIRNR" id="PIRNR003128"/>
    </source>
</evidence>
<organism evidence="11 12">
    <name type="scientific">Brevibacterium ravenspurgense</name>
    <dbReference type="NCBI Taxonomy" id="479117"/>
    <lineage>
        <taxon>Bacteria</taxon>
        <taxon>Bacillati</taxon>
        <taxon>Actinomycetota</taxon>
        <taxon>Actinomycetes</taxon>
        <taxon>Micrococcales</taxon>
        <taxon>Brevibacteriaceae</taxon>
        <taxon>Brevibacterium</taxon>
    </lineage>
</organism>
<proteinExistence type="inferred from homology"/>
<dbReference type="PANTHER" id="PTHR11059:SF0">
    <property type="entry name" value="DNA REPAIR PROTEIN RECN"/>
    <property type="match status" value="1"/>
</dbReference>
<dbReference type="InterPro" id="IPR004604">
    <property type="entry name" value="DNA_recomb/repair_RecN"/>
</dbReference>
<dbReference type="InterPro" id="IPR003395">
    <property type="entry name" value="RecF/RecN/SMC_N"/>
</dbReference>
<comment type="similarity">
    <text evidence="2 9">Belongs to the RecN family.</text>
</comment>
<evidence type="ECO:0000256" key="3">
    <source>
        <dbReference type="ARBA" id="ARBA00021315"/>
    </source>
</evidence>
<evidence type="ECO:0000259" key="10">
    <source>
        <dbReference type="Pfam" id="PF02463"/>
    </source>
</evidence>
<dbReference type="RefSeq" id="WP_062020718.1">
    <property type="nucleotide sequence ID" value="NZ_LQQC01000010.1"/>
</dbReference>
<dbReference type="GO" id="GO:0009432">
    <property type="term" value="P:SOS response"/>
    <property type="evidence" value="ECO:0007669"/>
    <property type="project" value="TreeGrafter"/>
</dbReference>
<evidence type="ECO:0000256" key="5">
    <source>
        <dbReference type="ARBA" id="ARBA00022763"/>
    </source>
</evidence>
<dbReference type="FunFam" id="3.40.50.300:FF:000319">
    <property type="entry name" value="DNA repair protein RecN"/>
    <property type="match status" value="1"/>
</dbReference>
<sequence length="569" mass="59919">MIEVLRIENLGVIKAAEVELSPGLTVVTGETGAGKTMFVTALDLLLGARSGSHVVRAGEDKAVVEGIFDIDNQPAVAERVEDAGGEAEGELIVTRTIPASGRARATAGGRTVPAGLLSDIGQELVSMHGQSEQMTLRSRTRQRELLDSYGGDELAKVRDAYSAAYAKWTSLKEEHAELTATSTERAQRIEFLETALEKIEEVRPLEGEDAELTALANRLASAHELKTAVAAAQAALTGADWDDAANAVDQVNAAAAQLNQAAAADETLTEHASALTDLGLQLSDRAARLSEYLSGFDELGERSLEDIEQRRADLGSLSAYGEDTSAVLAFETQAGEELLRLREAGESLATMDAQVEAAEADMLEKGAQLTEQRKKSADGFSQAVGAELAALSMPKASITFEIEEAEPAAHGCDSVSLLFAAHSSTVPGEIGKLASGGELSRVMLAIEVVMARSVAFPTFVFDEVDAGVGGRAAIEIGRRLAQLAGHSQVIVVTHLAQVAAWADNHVTVAKDDAGEGVVSGVTVLSRDEREHELARMLSGLAESDSAREHADELLAIAAQEKSSFSGVKE</sequence>
<evidence type="ECO:0000256" key="6">
    <source>
        <dbReference type="ARBA" id="ARBA00022840"/>
    </source>
</evidence>
<dbReference type="EMBL" id="LQQC01000010">
    <property type="protein sequence ID" value="KXZ57881.1"/>
    <property type="molecule type" value="Genomic_DNA"/>
</dbReference>
<dbReference type="PIRSF" id="PIRSF003128">
    <property type="entry name" value="RecN"/>
    <property type="match status" value="1"/>
</dbReference>
<dbReference type="GO" id="GO:0006310">
    <property type="term" value="P:DNA recombination"/>
    <property type="evidence" value="ECO:0007669"/>
    <property type="project" value="InterPro"/>
</dbReference>
<evidence type="ECO:0000256" key="8">
    <source>
        <dbReference type="ARBA" id="ARBA00033408"/>
    </source>
</evidence>
<dbReference type="PANTHER" id="PTHR11059">
    <property type="entry name" value="DNA REPAIR PROTEIN RECN"/>
    <property type="match status" value="1"/>
</dbReference>
<keyword evidence="12" id="KW-1185">Reference proteome</keyword>
<dbReference type="Proteomes" id="UP000243589">
    <property type="component" value="Unassembled WGS sequence"/>
</dbReference>
<dbReference type="GO" id="GO:0005524">
    <property type="term" value="F:ATP binding"/>
    <property type="evidence" value="ECO:0007669"/>
    <property type="project" value="UniProtKB-KW"/>
</dbReference>
<dbReference type="NCBIfam" id="TIGR00634">
    <property type="entry name" value="recN"/>
    <property type="match status" value="1"/>
</dbReference>
<dbReference type="Pfam" id="PF02463">
    <property type="entry name" value="SMC_N"/>
    <property type="match status" value="1"/>
</dbReference>
<dbReference type="PATRIC" id="fig|479117.4.peg.912"/>
<evidence type="ECO:0000313" key="12">
    <source>
        <dbReference type="Proteomes" id="UP000243589"/>
    </source>
</evidence>
<feature type="domain" description="RecF/RecN/SMC N-terminal" evidence="10">
    <location>
        <begin position="2"/>
        <end position="512"/>
    </location>
</feature>
<dbReference type="Gene3D" id="3.40.50.300">
    <property type="entry name" value="P-loop containing nucleotide triphosphate hydrolases"/>
    <property type="match status" value="2"/>
</dbReference>
<evidence type="ECO:0000256" key="2">
    <source>
        <dbReference type="ARBA" id="ARBA00009441"/>
    </source>
</evidence>
<keyword evidence="5 9" id="KW-0227">DNA damage</keyword>
<dbReference type="CDD" id="cd03241">
    <property type="entry name" value="ABC_RecN"/>
    <property type="match status" value="2"/>
</dbReference>
<comment type="caution">
    <text evidence="11">The sequence shown here is derived from an EMBL/GenBank/DDBJ whole genome shotgun (WGS) entry which is preliminary data.</text>
</comment>
<evidence type="ECO:0000256" key="4">
    <source>
        <dbReference type="ARBA" id="ARBA00022741"/>
    </source>
</evidence>
<evidence type="ECO:0000256" key="1">
    <source>
        <dbReference type="ARBA" id="ARBA00003618"/>
    </source>
</evidence>
<keyword evidence="6" id="KW-0067">ATP-binding</keyword>
<evidence type="ECO:0000256" key="7">
    <source>
        <dbReference type="ARBA" id="ARBA00023204"/>
    </source>
</evidence>
<accession>A0A150H739</accession>
<protein>
    <recommendedName>
        <fullName evidence="3 9">DNA repair protein RecN</fullName>
    </recommendedName>
    <alternativeName>
        <fullName evidence="8 9">Recombination protein N</fullName>
    </alternativeName>
</protein>
<dbReference type="GO" id="GO:0043590">
    <property type="term" value="C:bacterial nucleoid"/>
    <property type="evidence" value="ECO:0007669"/>
    <property type="project" value="TreeGrafter"/>
</dbReference>
<comment type="function">
    <text evidence="1 9">May be involved in recombinational repair of damaged DNA.</text>
</comment>
<keyword evidence="4" id="KW-0547">Nucleotide-binding</keyword>
<dbReference type="SUPFAM" id="SSF52540">
    <property type="entry name" value="P-loop containing nucleoside triphosphate hydrolases"/>
    <property type="match status" value="2"/>
</dbReference>
<gene>
    <name evidence="11" type="primary">recN</name>
    <name evidence="11" type="ORF">Bravens_00912</name>
</gene>
<dbReference type="AlphaFoldDB" id="A0A150H739"/>
<dbReference type="GO" id="GO:0006281">
    <property type="term" value="P:DNA repair"/>
    <property type="evidence" value="ECO:0007669"/>
    <property type="project" value="UniProtKB-KW"/>
</dbReference>
<evidence type="ECO:0000313" key="11">
    <source>
        <dbReference type="EMBL" id="KXZ57881.1"/>
    </source>
</evidence>
<name>A0A150H739_9MICO</name>
<dbReference type="InterPro" id="IPR027417">
    <property type="entry name" value="P-loop_NTPase"/>
</dbReference>
<keyword evidence="7 9" id="KW-0234">DNA repair</keyword>
<reference evidence="11 12" key="1">
    <citation type="submission" date="2016-01" db="EMBL/GenBank/DDBJ databases">
        <title>Use of Whole Genome Sequencing to ascertain that Brevibacterium massiliense (Roux, Raoult 2009) is a later heterotypic synonym of Brevibacterium ravenspurgense (Mages 2008).</title>
        <authorList>
            <person name="Bernier A.-M."/>
            <person name="Burdz T."/>
            <person name="Huynh C."/>
            <person name="Pachecho A.L."/>
            <person name="Wiebe D."/>
            <person name="Bonner C."/>
            <person name="Bernard K."/>
        </authorList>
    </citation>
    <scope>NUCLEOTIDE SEQUENCE [LARGE SCALE GENOMIC DNA]</scope>
    <source>
        <strain evidence="11 12">CCUG56047</strain>
    </source>
</reference>